<dbReference type="InterPro" id="IPR028098">
    <property type="entry name" value="Glyco_trans_4-like_N"/>
</dbReference>
<accession>A0A511MXH6</accession>
<protein>
    <submittedName>
        <fullName evidence="3">Glycosyl transferase family 1</fullName>
    </submittedName>
</protein>
<dbReference type="GO" id="GO:0016757">
    <property type="term" value="F:glycosyltransferase activity"/>
    <property type="evidence" value="ECO:0007669"/>
    <property type="project" value="InterPro"/>
</dbReference>
<dbReference type="Pfam" id="PF00534">
    <property type="entry name" value="Glycos_transf_1"/>
    <property type="match status" value="1"/>
</dbReference>
<gene>
    <name evidence="3" type="ORF">DC3_09040</name>
</gene>
<dbReference type="SUPFAM" id="SSF53756">
    <property type="entry name" value="UDP-Glycosyltransferase/glycogen phosphorylase"/>
    <property type="match status" value="1"/>
</dbReference>
<keyword evidence="4" id="KW-1185">Reference proteome</keyword>
<dbReference type="Gene3D" id="3.40.50.2000">
    <property type="entry name" value="Glycogen Phosphorylase B"/>
    <property type="match status" value="2"/>
</dbReference>
<dbReference type="InterPro" id="IPR001296">
    <property type="entry name" value="Glyco_trans_1"/>
</dbReference>
<proteinExistence type="predicted"/>
<dbReference type="PANTHER" id="PTHR45947:SF3">
    <property type="entry name" value="SULFOQUINOVOSYL TRANSFERASE SQD2"/>
    <property type="match status" value="1"/>
</dbReference>
<keyword evidence="3" id="KW-0808">Transferase</keyword>
<feature type="domain" description="Glycosyl transferase family 1" evidence="1">
    <location>
        <begin position="194"/>
        <end position="338"/>
    </location>
</feature>
<dbReference type="PANTHER" id="PTHR45947">
    <property type="entry name" value="SULFOQUINOVOSYL TRANSFERASE SQD2"/>
    <property type="match status" value="1"/>
</dbReference>
<dbReference type="Proteomes" id="UP000321306">
    <property type="component" value="Unassembled WGS sequence"/>
</dbReference>
<dbReference type="AlphaFoldDB" id="A0A511MXH6"/>
<dbReference type="Pfam" id="PF13439">
    <property type="entry name" value="Glyco_transf_4"/>
    <property type="match status" value="1"/>
</dbReference>
<evidence type="ECO:0000259" key="1">
    <source>
        <dbReference type="Pfam" id="PF00534"/>
    </source>
</evidence>
<evidence type="ECO:0000259" key="2">
    <source>
        <dbReference type="Pfam" id="PF13439"/>
    </source>
</evidence>
<dbReference type="RefSeq" id="WP_146882726.1">
    <property type="nucleotide sequence ID" value="NZ_BJXB01000003.1"/>
</dbReference>
<evidence type="ECO:0000313" key="3">
    <source>
        <dbReference type="EMBL" id="GEM45269.1"/>
    </source>
</evidence>
<name>A0A511MXH6_DEIC1</name>
<reference evidence="3 4" key="1">
    <citation type="submission" date="2019-07" db="EMBL/GenBank/DDBJ databases">
        <title>Whole genome shotgun sequence of Deinococcus cellulosilyticus NBRC 106333.</title>
        <authorList>
            <person name="Hosoyama A."/>
            <person name="Uohara A."/>
            <person name="Ohji S."/>
            <person name="Ichikawa N."/>
        </authorList>
    </citation>
    <scope>NUCLEOTIDE SEQUENCE [LARGE SCALE GENOMIC DNA]</scope>
    <source>
        <strain evidence="3 4">NBRC 106333</strain>
    </source>
</reference>
<dbReference type="OrthoDB" id="9801609at2"/>
<feature type="domain" description="Glycosyltransferase subfamily 4-like N-terminal" evidence="2">
    <location>
        <begin position="59"/>
        <end position="189"/>
    </location>
</feature>
<comment type="caution">
    <text evidence="3">The sequence shown here is derived from an EMBL/GenBank/DDBJ whole genome shotgun (WGS) entry which is preliminary data.</text>
</comment>
<dbReference type="InterPro" id="IPR050194">
    <property type="entry name" value="Glycosyltransferase_grp1"/>
</dbReference>
<sequence>MKLAYVHEWLVNYAGSEKVVEAMMEHHPAPIYTLVHDPEALKNTPLAGREIHPSFLQGFPQAIKRYQQYLPFMPLAVEQFDLTPYDVVVSSNHAVAKGARVRADQLHLSYVHTPIRYAWDLQDEYLRDAGLTRGFKAFVVKAILHYLRLWDTSSANRVDVFMANSAYVARRIWRTYRRKARVVYPPVDIHLFNPAKSRDDFFLTMSRMVSYKRTDAVVQACNELGLPLVVIGGGPDLERIRAMAGPTVKVMGRQSDEVVRDHMSRCRAFVFAADEDFGIATVEAQASGAPVLAYGRGGSTEIVQGGKTGLFFPDQGVASIKQTLQDFLKHPTFDSHFIHEQSQRFSRARFQQEFHDLLEQSWEAFRQGQNPEDQLFR</sequence>
<organism evidence="3 4">
    <name type="scientific">Deinococcus cellulosilyticus (strain DSM 18568 / NBRC 106333 / KACC 11606 / 5516J-15)</name>
    <dbReference type="NCBI Taxonomy" id="1223518"/>
    <lineage>
        <taxon>Bacteria</taxon>
        <taxon>Thermotogati</taxon>
        <taxon>Deinococcota</taxon>
        <taxon>Deinococci</taxon>
        <taxon>Deinococcales</taxon>
        <taxon>Deinococcaceae</taxon>
        <taxon>Deinococcus</taxon>
    </lineage>
</organism>
<evidence type="ECO:0000313" key="4">
    <source>
        <dbReference type="Proteomes" id="UP000321306"/>
    </source>
</evidence>
<dbReference type="EMBL" id="BJXB01000003">
    <property type="protein sequence ID" value="GEM45269.1"/>
    <property type="molecule type" value="Genomic_DNA"/>
</dbReference>